<gene>
    <name evidence="8" type="ORF">N7492_000092</name>
</gene>
<reference evidence="8" key="2">
    <citation type="journal article" date="2023" name="IMA Fungus">
        <title>Comparative genomic study of the Penicillium genus elucidates a diverse pangenome and 15 lateral gene transfer events.</title>
        <authorList>
            <person name="Petersen C."/>
            <person name="Sorensen T."/>
            <person name="Nielsen M.R."/>
            <person name="Sondergaard T.E."/>
            <person name="Sorensen J.L."/>
            <person name="Fitzpatrick D.A."/>
            <person name="Frisvad J.C."/>
            <person name="Nielsen K.L."/>
        </authorList>
    </citation>
    <scope>NUCLEOTIDE SEQUENCE</scope>
    <source>
        <strain evidence="8">IBT 21917</strain>
    </source>
</reference>
<accession>A0A9W9IV79</accession>
<dbReference type="PRINTS" id="PR00385">
    <property type="entry name" value="P450"/>
</dbReference>
<organism evidence="8 9">
    <name type="scientific">Penicillium capsulatum</name>
    <dbReference type="NCBI Taxonomy" id="69766"/>
    <lineage>
        <taxon>Eukaryota</taxon>
        <taxon>Fungi</taxon>
        <taxon>Dikarya</taxon>
        <taxon>Ascomycota</taxon>
        <taxon>Pezizomycotina</taxon>
        <taxon>Eurotiomycetes</taxon>
        <taxon>Eurotiomycetidae</taxon>
        <taxon>Eurotiales</taxon>
        <taxon>Aspergillaceae</taxon>
        <taxon>Penicillium</taxon>
    </lineage>
</organism>
<comment type="cofactor">
    <cofactor evidence="1 7">
        <name>heme</name>
        <dbReference type="ChEBI" id="CHEBI:30413"/>
    </cofactor>
</comment>
<protein>
    <recommendedName>
        <fullName evidence="10">Cytochrome P450</fullName>
    </recommendedName>
</protein>
<name>A0A9W9IV79_9EURO</name>
<dbReference type="Proteomes" id="UP001146351">
    <property type="component" value="Unassembled WGS sequence"/>
</dbReference>
<keyword evidence="6 7" id="KW-0408">Iron</keyword>
<dbReference type="PANTHER" id="PTHR24304:SF4">
    <property type="entry name" value="CYTOCHROME P450"/>
    <property type="match status" value="1"/>
</dbReference>
<dbReference type="GO" id="GO:0008395">
    <property type="term" value="F:steroid hydroxylase activity"/>
    <property type="evidence" value="ECO:0007669"/>
    <property type="project" value="TreeGrafter"/>
</dbReference>
<evidence type="ECO:0000256" key="1">
    <source>
        <dbReference type="ARBA" id="ARBA00001971"/>
    </source>
</evidence>
<reference evidence="8" key="1">
    <citation type="submission" date="2022-11" db="EMBL/GenBank/DDBJ databases">
        <authorList>
            <person name="Petersen C."/>
        </authorList>
    </citation>
    <scope>NUCLEOTIDE SEQUENCE</scope>
    <source>
        <strain evidence="8">IBT 21917</strain>
    </source>
</reference>
<dbReference type="InterPro" id="IPR050529">
    <property type="entry name" value="CYP450_sterol_14alpha_dmase"/>
</dbReference>
<dbReference type="PANTHER" id="PTHR24304">
    <property type="entry name" value="CYTOCHROME P450 FAMILY 7"/>
    <property type="match status" value="1"/>
</dbReference>
<evidence type="ECO:0000256" key="4">
    <source>
        <dbReference type="ARBA" id="ARBA00022723"/>
    </source>
</evidence>
<dbReference type="GO" id="GO:0020037">
    <property type="term" value="F:heme binding"/>
    <property type="evidence" value="ECO:0007669"/>
    <property type="project" value="InterPro"/>
</dbReference>
<proteinExistence type="inferred from homology"/>
<evidence type="ECO:0000256" key="6">
    <source>
        <dbReference type="ARBA" id="ARBA00023004"/>
    </source>
</evidence>
<dbReference type="EMBL" id="JAPQKO010000001">
    <property type="protein sequence ID" value="KAJ5182476.1"/>
    <property type="molecule type" value="Genomic_DNA"/>
</dbReference>
<keyword evidence="3 7" id="KW-0349">Heme</keyword>
<evidence type="ECO:0000256" key="7">
    <source>
        <dbReference type="PIRSR" id="PIRSR602403-1"/>
    </source>
</evidence>
<evidence type="ECO:0008006" key="10">
    <source>
        <dbReference type="Google" id="ProtNLM"/>
    </source>
</evidence>
<dbReference type="InterPro" id="IPR036396">
    <property type="entry name" value="Cyt_P450_sf"/>
</dbReference>
<dbReference type="Gene3D" id="1.10.630.10">
    <property type="entry name" value="Cytochrome P450"/>
    <property type="match status" value="1"/>
</dbReference>
<dbReference type="GO" id="GO:0005506">
    <property type="term" value="F:iron ion binding"/>
    <property type="evidence" value="ECO:0007669"/>
    <property type="project" value="InterPro"/>
</dbReference>
<evidence type="ECO:0000256" key="2">
    <source>
        <dbReference type="ARBA" id="ARBA00010617"/>
    </source>
</evidence>
<dbReference type="InterPro" id="IPR001128">
    <property type="entry name" value="Cyt_P450"/>
</dbReference>
<dbReference type="InterPro" id="IPR002403">
    <property type="entry name" value="Cyt_P450_E_grp-IV"/>
</dbReference>
<evidence type="ECO:0000313" key="9">
    <source>
        <dbReference type="Proteomes" id="UP001146351"/>
    </source>
</evidence>
<evidence type="ECO:0000256" key="5">
    <source>
        <dbReference type="ARBA" id="ARBA00023002"/>
    </source>
</evidence>
<keyword evidence="4 7" id="KW-0479">Metal-binding</keyword>
<dbReference type="GO" id="GO:0043386">
    <property type="term" value="P:mycotoxin biosynthetic process"/>
    <property type="evidence" value="ECO:0007669"/>
    <property type="project" value="UniProtKB-ARBA"/>
</dbReference>
<sequence>MVWVTYYLALRPECQEALRDEINHLASPGNSDYKGSNVGYLELRKAVQADSFIREVLRMKGDSVNVVRSSIRDVELGGYMIPKGSVLFPVTHLSYRSPQYTEDPDEFNETRWVGTRKSAATVGPGYLAFGLGRWACPGRFLAVNEIKSWILALVKHSNFTLDGGKYQVIDPCNITGVPPLGRLVLERHEE</sequence>
<comment type="similarity">
    <text evidence="2">Belongs to the cytochrome P450 family.</text>
</comment>
<evidence type="ECO:0000313" key="8">
    <source>
        <dbReference type="EMBL" id="KAJ5182476.1"/>
    </source>
</evidence>
<dbReference type="OrthoDB" id="1844152at2759"/>
<dbReference type="SUPFAM" id="SSF48264">
    <property type="entry name" value="Cytochrome P450"/>
    <property type="match status" value="1"/>
</dbReference>
<keyword evidence="5" id="KW-0560">Oxidoreductase</keyword>
<dbReference type="Pfam" id="PF00067">
    <property type="entry name" value="p450"/>
    <property type="match status" value="1"/>
</dbReference>
<feature type="binding site" description="axial binding residue" evidence="7">
    <location>
        <position position="136"/>
    </location>
    <ligand>
        <name>heme</name>
        <dbReference type="ChEBI" id="CHEBI:30413"/>
    </ligand>
    <ligandPart>
        <name>Fe</name>
        <dbReference type="ChEBI" id="CHEBI:18248"/>
    </ligandPart>
</feature>
<keyword evidence="9" id="KW-1185">Reference proteome</keyword>
<dbReference type="AlphaFoldDB" id="A0A9W9IV79"/>
<evidence type="ECO:0000256" key="3">
    <source>
        <dbReference type="ARBA" id="ARBA00022617"/>
    </source>
</evidence>
<dbReference type="GO" id="GO:0016705">
    <property type="term" value="F:oxidoreductase activity, acting on paired donors, with incorporation or reduction of molecular oxygen"/>
    <property type="evidence" value="ECO:0007669"/>
    <property type="project" value="InterPro"/>
</dbReference>
<comment type="caution">
    <text evidence="8">The sequence shown here is derived from an EMBL/GenBank/DDBJ whole genome shotgun (WGS) entry which is preliminary data.</text>
</comment>
<dbReference type="PRINTS" id="PR00465">
    <property type="entry name" value="EP450IV"/>
</dbReference>